<name>A0A146JZA1_9EUKA</name>
<proteinExistence type="predicted"/>
<dbReference type="EMBL" id="GDID01007877">
    <property type="protein sequence ID" value="JAP88729.1"/>
    <property type="molecule type" value="Transcribed_RNA"/>
</dbReference>
<evidence type="ECO:0000313" key="1">
    <source>
        <dbReference type="EMBL" id="JAP88729.1"/>
    </source>
</evidence>
<dbReference type="AlphaFoldDB" id="A0A146JZA1"/>
<protein>
    <submittedName>
        <fullName evidence="1">Uncharacterized protein</fullName>
    </submittedName>
</protein>
<gene>
    <name evidence="1" type="ORF">TPC1_31776</name>
</gene>
<accession>A0A146JZA1</accession>
<organism evidence="1">
    <name type="scientific">Trepomonas sp. PC1</name>
    <dbReference type="NCBI Taxonomy" id="1076344"/>
    <lineage>
        <taxon>Eukaryota</taxon>
        <taxon>Metamonada</taxon>
        <taxon>Diplomonadida</taxon>
        <taxon>Hexamitidae</taxon>
        <taxon>Hexamitinae</taxon>
        <taxon>Trepomonas</taxon>
    </lineage>
</organism>
<feature type="non-terminal residue" evidence="1">
    <location>
        <position position="292"/>
    </location>
</feature>
<reference evidence="1" key="1">
    <citation type="submission" date="2015-07" db="EMBL/GenBank/DDBJ databases">
        <title>Adaptation to a free-living lifestyle via gene acquisitions in the diplomonad Trepomonas sp. PC1.</title>
        <authorList>
            <person name="Xu F."/>
            <person name="Jerlstrom-Hultqvist J."/>
            <person name="Kolisko M."/>
            <person name="Simpson A.G.B."/>
            <person name="Roger A.J."/>
            <person name="Svard S.G."/>
            <person name="Andersson J.O."/>
        </authorList>
    </citation>
    <scope>NUCLEOTIDE SEQUENCE</scope>
    <source>
        <strain evidence="1">PC1</strain>
    </source>
</reference>
<sequence>MRSFKSISSVNIQQNEEKPDNIVIPPYKIAGQIAFHDESQKRLHYFSKKYVQYYVLKYDDFLRNKGGQNLEFESFLTPTIDLLRINNSIFEFHEFTQEDKVQFALKFVFTINGFNSKMFSSMGNICLINKRIHINTQNSMLLIVRNKNVIESDFNANKYQEFIGYLDKTYVKDVQQQKLFWCDEKYNLYFVCDLDIVYFIGGGLILFRDLSRNYCCYDLINKVLSQFDFNSVFDSFDLNYCVEMSRYGLTLRDYYIKKIVGKHFLNERKEHFEILSEQNIPEDWHNERRLMG</sequence>